<name>A0ABW8K0Y0_9GAMM</name>
<evidence type="ECO:0000256" key="1">
    <source>
        <dbReference type="SAM" id="SignalP"/>
    </source>
</evidence>
<dbReference type="Proteomes" id="UP001620408">
    <property type="component" value="Unassembled WGS sequence"/>
</dbReference>
<accession>A0ABW8K0Y0</accession>
<evidence type="ECO:0000313" key="3">
    <source>
        <dbReference type="Proteomes" id="UP001620408"/>
    </source>
</evidence>
<gene>
    <name evidence="2" type="ORF">ISS97_04665</name>
</gene>
<organism evidence="2 3">
    <name type="scientific">Dyella koreensis</name>
    <dbReference type="NCBI Taxonomy" id="311235"/>
    <lineage>
        <taxon>Bacteria</taxon>
        <taxon>Pseudomonadati</taxon>
        <taxon>Pseudomonadota</taxon>
        <taxon>Gammaproteobacteria</taxon>
        <taxon>Lysobacterales</taxon>
        <taxon>Rhodanobacteraceae</taxon>
        <taxon>Dyella</taxon>
    </lineage>
</organism>
<dbReference type="RefSeq" id="WP_379985909.1">
    <property type="nucleotide sequence ID" value="NZ_JADIKD010000007.1"/>
</dbReference>
<feature type="chain" id="PRO_5045223685" evidence="1">
    <location>
        <begin position="23"/>
        <end position="189"/>
    </location>
</feature>
<evidence type="ECO:0000313" key="2">
    <source>
        <dbReference type="EMBL" id="MFK2916546.1"/>
    </source>
</evidence>
<dbReference type="EMBL" id="JADIKD010000007">
    <property type="protein sequence ID" value="MFK2916546.1"/>
    <property type="molecule type" value="Genomic_DNA"/>
</dbReference>
<sequence length="189" mass="20767">MRRILTLTGFALSFAFGSTALAASSPGTGGLPPWHFQMTPQEVMSFTDYGPYKTFSNGDLETYAGLFNNHKENVQFFFKDGKLARIGIYLYEGQDVKAAANVWGRTYEALKAQYGAIELPDIHIEPGGTELAPEIVAVTGGANVDVTGKSQMAPIKQPADKFVFAGFRRQNVQGQTFYYVTVFYDPPRG</sequence>
<feature type="signal peptide" evidence="1">
    <location>
        <begin position="1"/>
        <end position="22"/>
    </location>
</feature>
<reference evidence="2 3" key="1">
    <citation type="submission" date="2020-10" db="EMBL/GenBank/DDBJ databases">
        <title>Phylogeny of dyella-like bacteria.</title>
        <authorList>
            <person name="Fu J."/>
        </authorList>
    </citation>
    <scope>NUCLEOTIDE SEQUENCE [LARGE SCALE GENOMIC DNA]</scope>
    <source>
        <strain evidence="2 3">BB4</strain>
    </source>
</reference>
<proteinExistence type="predicted"/>
<comment type="caution">
    <text evidence="2">The sequence shown here is derived from an EMBL/GenBank/DDBJ whole genome shotgun (WGS) entry which is preliminary data.</text>
</comment>
<keyword evidence="3" id="KW-1185">Reference proteome</keyword>
<protein>
    <submittedName>
        <fullName evidence="2">Uncharacterized protein</fullName>
    </submittedName>
</protein>
<keyword evidence="1" id="KW-0732">Signal</keyword>